<dbReference type="RefSeq" id="WP_144571998.1">
    <property type="nucleotide sequence ID" value="NZ_VLKG01000008.1"/>
</dbReference>
<dbReference type="Proteomes" id="UP000319627">
    <property type="component" value="Unassembled WGS sequence"/>
</dbReference>
<feature type="domain" description="HTH lysR-type" evidence="5">
    <location>
        <begin position="2"/>
        <end position="59"/>
    </location>
</feature>
<evidence type="ECO:0000313" key="7">
    <source>
        <dbReference type="Proteomes" id="UP000319627"/>
    </source>
</evidence>
<evidence type="ECO:0000259" key="5">
    <source>
        <dbReference type="PROSITE" id="PS50931"/>
    </source>
</evidence>
<dbReference type="InterPro" id="IPR036390">
    <property type="entry name" value="WH_DNA-bd_sf"/>
</dbReference>
<dbReference type="SUPFAM" id="SSF53850">
    <property type="entry name" value="Periplasmic binding protein-like II"/>
    <property type="match status" value="1"/>
</dbReference>
<dbReference type="SUPFAM" id="SSF46785">
    <property type="entry name" value="Winged helix' DNA-binding domain"/>
    <property type="match status" value="1"/>
</dbReference>
<protein>
    <submittedName>
        <fullName evidence="6">Transcriptional regulator, LysR family</fullName>
    </submittedName>
</protein>
<dbReference type="PROSITE" id="PS50931">
    <property type="entry name" value="HTH_LYSR"/>
    <property type="match status" value="1"/>
</dbReference>
<dbReference type="GO" id="GO:0006351">
    <property type="term" value="P:DNA-templated transcription"/>
    <property type="evidence" value="ECO:0007669"/>
    <property type="project" value="TreeGrafter"/>
</dbReference>
<dbReference type="EMBL" id="VLKG01000008">
    <property type="protein sequence ID" value="TWH64629.1"/>
    <property type="molecule type" value="Genomic_DNA"/>
</dbReference>
<sequence>MVRFEDLHLFQRTALLGSFSSAAREANLLPGQVSAAIQRLERELKVRLFARSTRSLRLTAEGERYLPYAQQLLDIQQQSQQSLHSQADDLQGTLQLAAPSDFGRNLLLPRLSELCRQHPRLKLRLQLSDELTDVFRDPVDIAVRYGPIQDASYIALPLAPYNRRVLVAAPEYLAQHPVLETPKSLHQHSCLLYQLKGRAYDCWNFEHQSQKYSVQVEGHLLCDDADVVRRWAIAGEGIAYKSWLDVAEHVAQGALQVVLPEWRGESVPLYLICPHRQQFSPAVQALYRILQGQCQRLMKSIPA</sequence>
<comment type="caution">
    <text evidence="6">The sequence shown here is derived from an EMBL/GenBank/DDBJ whole genome shotgun (WGS) entry which is preliminary data.</text>
</comment>
<evidence type="ECO:0000313" key="6">
    <source>
        <dbReference type="EMBL" id="TWH64629.1"/>
    </source>
</evidence>
<evidence type="ECO:0000256" key="4">
    <source>
        <dbReference type="ARBA" id="ARBA00023163"/>
    </source>
</evidence>
<dbReference type="InterPro" id="IPR058163">
    <property type="entry name" value="LysR-type_TF_proteobact-type"/>
</dbReference>
<keyword evidence="4" id="KW-0804">Transcription</keyword>
<dbReference type="PANTHER" id="PTHR30537:SF21">
    <property type="entry name" value="HTH-TYPE TRANSCRIPTIONAL REGULATOR SINR-RELATED"/>
    <property type="match status" value="1"/>
</dbReference>
<dbReference type="GO" id="GO:0043565">
    <property type="term" value="F:sequence-specific DNA binding"/>
    <property type="evidence" value="ECO:0007669"/>
    <property type="project" value="TreeGrafter"/>
</dbReference>
<dbReference type="AlphaFoldDB" id="A0A562I0Q4"/>
<dbReference type="Pfam" id="PF00126">
    <property type="entry name" value="HTH_1"/>
    <property type="match status" value="1"/>
</dbReference>
<dbReference type="OrthoDB" id="9786526at2"/>
<evidence type="ECO:0000256" key="3">
    <source>
        <dbReference type="ARBA" id="ARBA00023125"/>
    </source>
</evidence>
<keyword evidence="3" id="KW-0238">DNA-binding</keyword>
<comment type="similarity">
    <text evidence="1">Belongs to the LysR transcriptional regulatory family.</text>
</comment>
<dbReference type="InterPro" id="IPR000847">
    <property type="entry name" value="LysR_HTH_N"/>
</dbReference>
<evidence type="ECO:0000256" key="1">
    <source>
        <dbReference type="ARBA" id="ARBA00009437"/>
    </source>
</evidence>
<organism evidence="6 7">
    <name type="scientific">Azomonas agilis</name>
    <dbReference type="NCBI Taxonomy" id="116849"/>
    <lineage>
        <taxon>Bacteria</taxon>
        <taxon>Pseudomonadati</taxon>
        <taxon>Pseudomonadota</taxon>
        <taxon>Gammaproteobacteria</taxon>
        <taxon>Pseudomonadales</taxon>
        <taxon>Pseudomonadaceae</taxon>
        <taxon>Azomonas</taxon>
    </lineage>
</organism>
<dbReference type="Pfam" id="PF03466">
    <property type="entry name" value="LysR_substrate"/>
    <property type="match status" value="1"/>
</dbReference>
<dbReference type="PANTHER" id="PTHR30537">
    <property type="entry name" value="HTH-TYPE TRANSCRIPTIONAL REGULATOR"/>
    <property type="match status" value="1"/>
</dbReference>
<dbReference type="FunFam" id="1.10.10.10:FF:000001">
    <property type="entry name" value="LysR family transcriptional regulator"/>
    <property type="match status" value="1"/>
</dbReference>
<keyword evidence="7" id="KW-1185">Reference proteome</keyword>
<accession>A0A562I0Q4</accession>
<dbReference type="FunFam" id="3.40.190.290:FF:000001">
    <property type="entry name" value="Transcriptional regulator, LysR family"/>
    <property type="match status" value="1"/>
</dbReference>
<evidence type="ECO:0000256" key="2">
    <source>
        <dbReference type="ARBA" id="ARBA00023015"/>
    </source>
</evidence>
<dbReference type="Gene3D" id="1.10.10.10">
    <property type="entry name" value="Winged helix-like DNA-binding domain superfamily/Winged helix DNA-binding domain"/>
    <property type="match status" value="1"/>
</dbReference>
<gene>
    <name evidence="6" type="ORF">LX59_02299</name>
</gene>
<dbReference type="InterPro" id="IPR036388">
    <property type="entry name" value="WH-like_DNA-bd_sf"/>
</dbReference>
<keyword evidence="2" id="KW-0805">Transcription regulation</keyword>
<name>A0A562I0Q4_9GAMM</name>
<dbReference type="GO" id="GO:0003700">
    <property type="term" value="F:DNA-binding transcription factor activity"/>
    <property type="evidence" value="ECO:0007669"/>
    <property type="project" value="InterPro"/>
</dbReference>
<dbReference type="CDD" id="cd08422">
    <property type="entry name" value="PBP2_CrgA_like"/>
    <property type="match status" value="1"/>
</dbReference>
<reference evidence="6 7" key="1">
    <citation type="submission" date="2019-07" db="EMBL/GenBank/DDBJ databases">
        <title>Genomic Encyclopedia of Type Strains, Phase I: the one thousand microbial genomes (KMG-I) project.</title>
        <authorList>
            <person name="Kyrpides N."/>
        </authorList>
    </citation>
    <scope>NUCLEOTIDE SEQUENCE [LARGE SCALE GENOMIC DNA]</scope>
    <source>
        <strain evidence="6 7">DSM 375</strain>
    </source>
</reference>
<dbReference type="Gene3D" id="3.40.190.290">
    <property type="match status" value="1"/>
</dbReference>
<proteinExistence type="inferred from homology"/>
<dbReference type="InterPro" id="IPR005119">
    <property type="entry name" value="LysR_subst-bd"/>
</dbReference>